<dbReference type="PANTHER" id="PTHR32322">
    <property type="entry name" value="INNER MEMBRANE TRANSPORTER"/>
    <property type="match status" value="1"/>
</dbReference>
<evidence type="ECO:0000256" key="2">
    <source>
        <dbReference type="ARBA" id="ARBA00007362"/>
    </source>
</evidence>
<evidence type="ECO:0000313" key="9">
    <source>
        <dbReference type="Proteomes" id="UP000234479"/>
    </source>
</evidence>
<keyword evidence="5 6" id="KW-0472">Membrane</keyword>
<feature type="transmembrane region" description="Helical" evidence="6">
    <location>
        <begin position="44"/>
        <end position="62"/>
    </location>
</feature>
<dbReference type="OrthoDB" id="7216522at2"/>
<evidence type="ECO:0000256" key="3">
    <source>
        <dbReference type="ARBA" id="ARBA00022692"/>
    </source>
</evidence>
<dbReference type="InterPro" id="IPR000620">
    <property type="entry name" value="EamA_dom"/>
</dbReference>
<dbReference type="GO" id="GO:0016020">
    <property type="term" value="C:membrane"/>
    <property type="evidence" value="ECO:0007669"/>
    <property type="project" value="UniProtKB-SubCell"/>
</dbReference>
<evidence type="ECO:0000259" key="7">
    <source>
        <dbReference type="Pfam" id="PF00892"/>
    </source>
</evidence>
<feature type="transmembrane region" description="Helical" evidence="6">
    <location>
        <begin position="155"/>
        <end position="175"/>
    </location>
</feature>
<accession>A0A2N5DG03</accession>
<name>A0A2N5DG03_9CAUL</name>
<dbReference type="AlphaFoldDB" id="A0A2N5DG03"/>
<sequence length="320" mass="33489">MISPRNLLLGLLYGLVAGALWGGVFLAPKLLDAFTPLQMTAGRYIAYGLAAALLLAPTWKSVMARMDRRDWRDLALLSLLGNLVYYVGLAVAVQTAGVALASLIIGLLPVTITLAGARKGEGAPLRALAGPLALIIAGGVCINVAVFTASSGAPVGKLVLGVLGATLALAVWTAYAVWNARRLAATPKFNSHEWSLLTGLATGLLSLALVVPAFMLGGKSHPPAAWTWFWLVSFAVAIGASVIGNGLWNAASRVLPLSLSGQLIVFETLFALLYGFLHEGRWPHLLEGAAIVLMLAGVIWSVRLHRPAAQAAVEAEASHP</sequence>
<feature type="transmembrane region" description="Helical" evidence="6">
    <location>
        <begin position="74"/>
        <end position="93"/>
    </location>
</feature>
<evidence type="ECO:0000256" key="4">
    <source>
        <dbReference type="ARBA" id="ARBA00022989"/>
    </source>
</evidence>
<organism evidence="8 9">
    <name type="scientific">Caulobacter zeae</name>
    <dbReference type="NCBI Taxonomy" id="2055137"/>
    <lineage>
        <taxon>Bacteria</taxon>
        <taxon>Pseudomonadati</taxon>
        <taxon>Pseudomonadota</taxon>
        <taxon>Alphaproteobacteria</taxon>
        <taxon>Caulobacterales</taxon>
        <taxon>Caulobacteraceae</taxon>
        <taxon>Caulobacter</taxon>
    </lineage>
</organism>
<dbReference type="RefSeq" id="WP_101718244.1">
    <property type="nucleotide sequence ID" value="NZ_PJRS01000022.1"/>
</dbReference>
<comment type="caution">
    <text evidence="8">The sequence shown here is derived from an EMBL/GenBank/DDBJ whole genome shotgun (WGS) entry which is preliminary data.</text>
</comment>
<feature type="domain" description="EamA" evidence="7">
    <location>
        <begin position="9"/>
        <end position="137"/>
    </location>
</feature>
<feature type="transmembrane region" description="Helical" evidence="6">
    <location>
        <begin position="255"/>
        <end position="276"/>
    </location>
</feature>
<dbReference type="InterPro" id="IPR037185">
    <property type="entry name" value="EmrE-like"/>
</dbReference>
<dbReference type="EMBL" id="PJRS01000022">
    <property type="protein sequence ID" value="PLR24967.1"/>
    <property type="molecule type" value="Genomic_DNA"/>
</dbReference>
<dbReference type="SUPFAM" id="SSF103481">
    <property type="entry name" value="Multidrug resistance efflux transporter EmrE"/>
    <property type="match status" value="2"/>
</dbReference>
<proteinExistence type="inferred from homology"/>
<reference evidence="8 9" key="1">
    <citation type="submission" date="2017-12" db="EMBL/GenBank/DDBJ databases">
        <title>The genome sequence of Caulobacter sp. 410.</title>
        <authorList>
            <person name="Gao J."/>
            <person name="Mao X."/>
            <person name="Sun J."/>
        </authorList>
    </citation>
    <scope>NUCLEOTIDE SEQUENCE [LARGE SCALE GENOMIC DNA]</scope>
    <source>
        <strain evidence="8 9">410</strain>
    </source>
</reference>
<feature type="transmembrane region" description="Helical" evidence="6">
    <location>
        <begin position="129"/>
        <end position="149"/>
    </location>
</feature>
<feature type="transmembrane region" description="Helical" evidence="6">
    <location>
        <begin position="282"/>
        <end position="302"/>
    </location>
</feature>
<dbReference type="Proteomes" id="UP000234479">
    <property type="component" value="Unassembled WGS sequence"/>
</dbReference>
<feature type="transmembrane region" description="Helical" evidence="6">
    <location>
        <begin position="99"/>
        <end position="117"/>
    </location>
</feature>
<comment type="similarity">
    <text evidence="2">Belongs to the EamA transporter family.</text>
</comment>
<dbReference type="Pfam" id="PF00892">
    <property type="entry name" value="EamA"/>
    <property type="match status" value="1"/>
</dbReference>
<gene>
    <name evidence="8" type="ORF">SGCZBJ_12060</name>
</gene>
<keyword evidence="9" id="KW-1185">Reference proteome</keyword>
<dbReference type="PANTHER" id="PTHR32322:SF2">
    <property type="entry name" value="EAMA DOMAIN-CONTAINING PROTEIN"/>
    <property type="match status" value="1"/>
</dbReference>
<keyword evidence="4 6" id="KW-1133">Transmembrane helix</keyword>
<comment type="subcellular location">
    <subcellularLocation>
        <location evidence="1">Membrane</location>
        <topology evidence="1">Multi-pass membrane protein</topology>
    </subcellularLocation>
</comment>
<feature type="transmembrane region" description="Helical" evidence="6">
    <location>
        <begin position="196"/>
        <end position="216"/>
    </location>
</feature>
<feature type="transmembrane region" description="Helical" evidence="6">
    <location>
        <begin position="228"/>
        <end position="248"/>
    </location>
</feature>
<keyword evidence="3 6" id="KW-0812">Transmembrane</keyword>
<evidence type="ECO:0000256" key="5">
    <source>
        <dbReference type="ARBA" id="ARBA00023136"/>
    </source>
</evidence>
<protein>
    <submittedName>
        <fullName evidence="8">EamA family transporter</fullName>
    </submittedName>
</protein>
<evidence type="ECO:0000313" key="8">
    <source>
        <dbReference type="EMBL" id="PLR24967.1"/>
    </source>
</evidence>
<dbReference type="InterPro" id="IPR050638">
    <property type="entry name" value="AA-Vitamin_Transporters"/>
</dbReference>
<feature type="transmembrane region" description="Helical" evidence="6">
    <location>
        <begin position="7"/>
        <end position="24"/>
    </location>
</feature>
<evidence type="ECO:0000256" key="6">
    <source>
        <dbReference type="SAM" id="Phobius"/>
    </source>
</evidence>
<evidence type="ECO:0000256" key="1">
    <source>
        <dbReference type="ARBA" id="ARBA00004141"/>
    </source>
</evidence>